<protein>
    <recommendedName>
        <fullName evidence="6">Ferredoxin--NADP reductase</fullName>
        <shortName evidence="6">FNR</shortName>
        <shortName evidence="6">Fd-NADP(+) reductase</shortName>
        <ecNumber evidence="6">1.18.1.2</ecNumber>
    </recommendedName>
</protein>
<evidence type="ECO:0000256" key="3">
    <source>
        <dbReference type="ARBA" id="ARBA00022827"/>
    </source>
</evidence>
<dbReference type="InterPro" id="IPR036188">
    <property type="entry name" value="FAD/NAD-bd_sf"/>
</dbReference>
<dbReference type="AlphaFoldDB" id="C2ERB2"/>
<dbReference type="OrthoDB" id="9806179at2"/>
<reference evidence="8 9" key="1">
    <citation type="submission" date="2009-01" db="EMBL/GenBank/DDBJ databases">
        <authorList>
            <person name="Qin X."/>
            <person name="Bachman B."/>
            <person name="Battles P."/>
            <person name="Bell A."/>
            <person name="Bess C."/>
            <person name="Bickham C."/>
            <person name="Chaboub L."/>
            <person name="Chen D."/>
            <person name="Coyle M."/>
            <person name="Deiros D.R."/>
            <person name="Dinh H."/>
            <person name="Forbes L."/>
            <person name="Fowler G."/>
            <person name="Francisco L."/>
            <person name="Fu Q."/>
            <person name="Gubbala S."/>
            <person name="Hale W."/>
            <person name="Han Y."/>
            <person name="Hemphill L."/>
            <person name="Highlander S.K."/>
            <person name="Hirani K."/>
            <person name="Hogues M."/>
            <person name="Jackson L."/>
            <person name="Jakkamsetti A."/>
            <person name="Javaid M."/>
            <person name="Jiang H."/>
            <person name="Korchina V."/>
            <person name="Kovar C."/>
            <person name="Lara F."/>
            <person name="Lee S."/>
            <person name="Mata R."/>
            <person name="Mathew T."/>
            <person name="Moen C."/>
            <person name="Morales K."/>
            <person name="Munidasa M."/>
            <person name="Nazareth L."/>
            <person name="Ngo R."/>
            <person name="Nguyen L."/>
            <person name="Okwuonu G."/>
            <person name="Ongeri F."/>
            <person name="Patil S."/>
            <person name="Petrosino J."/>
            <person name="Pham C."/>
            <person name="Pham P."/>
            <person name="Pu L.-L."/>
            <person name="Puazo M."/>
            <person name="Raj R."/>
            <person name="Reid J."/>
            <person name="Rouhana J."/>
            <person name="Saada N."/>
            <person name="Shang Y."/>
            <person name="Simmons D."/>
            <person name="Thornton R."/>
            <person name="Warren J."/>
            <person name="Weissenberger G."/>
            <person name="Zhang J."/>
            <person name="Zhang L."/>
            <person name="Zhou C."/>
            <person name="Zhu D."/>
            <person name="Muzny D."/>
            <person name="Worley K."/>
            <person name="Gibbs R."/>
        </authorList>
    </citation>
    <scope>NUCLEOTIDE SEQUENCE [LARGE SCALE GENOMIC DNA]</scope>
    <source>
        <strain evidence="8 9">DSM 16047</strain>
    </source>
</reference>
<dbReference type="PRINTS" id="PR00469">
    <property type="entry name" value="PNDRDTASEII"/>
</dbReference>
<comment type="cofactor">
    <cofactor evidence="6">
        <name>FAD</name>
        <dbReference type="ChEBI" id="CHEBI:57692"/>
    </cofactor>
    <text evidence="6">Binds 1 FAD per subunit.</text>
</comment>
<evidence type="ECO:0000256" key="2">
    <source>
        <dbReference type="ARBA" id="ARBA00022630"/>
    </source>
</evidence>
<keyword evidence="4 6" id="KW-0521">NADP</keyword>
<feature type="binding site" evidence="6">
    <location>
        <position position="54"/>
    </location>
    <ligand>
        <name>FAD</name>
        <dbReference type="ChEBI" id="CHEBI:57692"/>
    </ligand>
</feature>
<evidence type="ECO:0000256" key="5">
    <source>
        <dbReference type="ARBA" id="ARBA00023002"/>
    </source>
</evidence>
<keyword evidence="3 6" id="KW-0274">FAD</keyword>
<dbReference type="GO" id="GO:0050660">
    <property type="term" value="F:flavin adenine dinucleotide binding"/>
    <property type="evidence" value="ECO:0007669"/>
    <property type="project" value="UniProtKB-UniRule"/>
</dbReference>
<feature type="binding site" evidence="6">
    <location>
        <position position="296"/>
    </location>
    <ligand>
        <name>FAD</name>
        <dbReference type="ChEBI" id="CHEBI:57692"/>
    </ligand>
</feature>
<dbReference type="PATRIC" id="fig|525365.8.peg.1385"/>
<comment type="subunit">
    <text evidence="1 6">Homodimer.</text>
</comment>
<dbReference type="EMBL" id="ACGU01000114">
    <property type="protein sequence ID" value="EEJ70945.1"/>
    <property type="molecule type" value="Genomic_DNA"/>
</dbReference>
<gene>
    <name evidence="8" type="ORF">HMPREF0548_2208</name>
</gene>
<dbReference type="InterPro" id="IPR050097">
    <property type="entry name" value="Ferredoxin-NADP_redctase_2"/>
</dbReference>
<dbReference type="SUPFAM" id="SSF51905">
    <property type="entry name" value="FAD/NAD(P)-binding domain"/>
    <property type="match status" value="1"/>
</dbReference>
<organism evidence="8 9">
    <name type="scientific">Lactobacillus ultunensis DSM 16047</name>
    <dbReference type="NCBI Taxonomy" id="525365"/>
    <lineage>
        <taxon>Bacteria</taxon>
        <taxon>Bacillati</taxon>
        <taxon>Bacillota</taxon>
        <taxon>Bacilli</taxon>
        <taxon>Lactobacillales</taxon>
        <taxon>Lactobacillaceae</taxon>
        <taxon>Lactobacillus</taxon>
    </lineage>
</organism>
<dbReference type="eggNOG" id="COG0492">
    <property type="taxonomic scope" value="Bacteria"/>
</dbReference>
<dbReference type="HOGENOM" id="CLU_031864_5_5_9"/>
<dbReference type="PRINTS" id="PR00368">
    <property type="entry name" value="FADPNR"/>
</dbReference>
<dbReference type="EC" id="1.18.1.2" evidence="6"/>
<dbReference type="STRING" id="525365.HMPREF0548_2208"/>
<evidence type="ECO:0000256" key="1">
    <source>
        <dbReference type="ARBA" id="ARBA00011738"/>
    </source>
</evidence>
<evidence type="ECO:0000313" key="8">
    <source>
        <dbReference type="EMBL" id="EEJ70945.1"/>
    </source>
</evidence>
<comment type="caution">
    <text evidence="6">Lacks conserved residue(s) required for the propagation of feature annotation.</text>
</comment>
<keyword evidence="9" id="KW-1185">Reference proteome</keyword>
<keyword evidence="2 6" id="KW-0285">Flavoprotein</keyword>
<feature type="domain" description="FAD/NAD(P)-binding" evidence="7">
    <location>
        <begin position="25"/>
        <end position="303"/>
    </location>
</feature>
<dbReference type="Gene3D" id="3.50.50.60">
    <property type="entry name" value="FAD/NAD(P)-binding domain"/>
    <property type="match status" value="2"/>
</dbReference>
<dbReference type="GO" id="GO:0050661">
    <property type="term" value="F:NADP binding"/>
    <property type="evidence" value="ECO:0007669"/>
    <property type="project" value="UniProtKB-UniRule"/>
</dbReference>
<accession>C2ERB2</accession>
<dbReference type="Proteomes" id="UP000005583">
    <property type="component" value="Unassembled WGS sequence"/>
</dbReference>
<comment type="similarity">
    <text evidence="6">Belongs to the ferredoxin--NADP reductase type 2 family.</text>
</comment>
<feature type="binding site" evidence="6">
    <location>
        <position position="67"/>
    </location>
    <ligand>
        <name>FAD</name>
        <dbReference type="ChEBI" id="CHEBI:57692"/>
    </ligand>
</feature>
<dbReference type="InterPro" id="IPR022890">
    <property type="entry name" value="Fd--NADP_Rdtase_type_2"/>
</dbReference>
<name>C2ERB2_9LACO</name>
<dbReference type="InterPro" id="IPR023753">
    <property type="entry name" value="FAD/NAD-binding_dom"/>
</dbReference>
<sequence length="338" mass="37289">MNIVLFHGKVDTTIIKRGVFKIGNYDLAIIGSGPVGLFAAHYAHLHGLSSIIFDSLSEVGGQPQMLYPFKQITDIPAYKKITGTDLIKKLTDDLAGETKIVTNHKVEQVTKNSDGFTIDNSVFVRSIIIATGAGAFKPKELPLKMDEATKKQVHYFIKDPKEFAGQTIGVFGGGDSALDWALELSNYANIKIIHRRNQFRGLESNVAKLKSLKNVEILTPYLPKDIQMINNQLDVSLKEMGGTQLRNETFDQIIVAYGFKANNRFVKKWGIDLNGTNIAVDRSMKTNINGIYAVGDVVTYPGRVPLIALGFGEAQIAITAIMRDLFPEKTLTIHSTSM</sequence>
<feature type="binding site" evidence="6">
    <location>
        <position position="62"/>
    </location>
    <ligand>
        <name>FAD</name>
        <dbReference type="ChEBI" id="CHEBI:57692"/>
    </ligand>
</feature>
<dbReference type="HAMAP" id="MF_01685">
    <property type="entry name" value="FENR2"/>
    <property type="match status" value="1"/>
</dbReference>
<dbReference type="RefSeq" id="WP_007126952.1">
    <property type="nucleotide sequence ID" value="NZ_AZFO01000037.1"/>
</dbReference>
<feature type="binding site" evidence="6">
    <location>
        <position position="106"/>
    </location>
    <ligand>
        <name>FAD</name>
        <dbReference type="ChEBI" id="CHEBI:57692"/>
    </ligand>
</feature>
<dbReference type="Pfam" id="PF07992">
    <property type="entry name" value="Pyr_redox_2"/>
    <property type="match status" value="1"/>
</dbReference>
<evidence type="ECO:0000259" key="7">
    <source>
        <dbReference type="Pfam" id="PF07992"/>
    </source>
</evidence>
<feature type="binding site" evidence="6">
    <location>
        <position position="336"/>
    </location>
    <ligand>
        <name>FAD</name>
        <dbReference type="ChEBI" id="CHEBI:57692"/>
    </ligand>
</feature>
<comment type="catalytic activity">
    <reaction evidence="6">
        <text>2 reduced [2Fe-2S]-[ferredoxin] + NADP(+) + H(+) = 2 oxidized [2Fe-2S]-[ferredoxin] + NADPH</text>
        <dbReference type="Rhea" id="RHEA:20125"/>
        <dbReference type="Rhea" id="RHEA-COMP:10000"/>
        <dbReference type="Rhea" id="RHEA-COMP:10001"/>
        <dbReference type="ChEBI" id="CHEBI:15378"/>
        <dbReference type="ChEBI" id="CHEBI:33737"/>
        <dbReference type="ChEBI" id="CHEBI:33738"/>
        <dbReference type="ChEBI" id="CHEBI:57783"/>
        <dbReference type="ChEBI" id="CHEBI:58349"/>
        <dbReference type="EC" id="1.18.1.2"/>
    </reaction>
</comment>
<comment type="caution">
    <text evidence="8">The sequence shown here is derived from an EMBL/GenBank/DDBJ whole genome shotgun (WGS) entry which is preliminary data.</text>
</comment>
<feature type="binding site" evidence="6">
    <location>
        <position position="136"/>
    </location>
    <ligand>
        <name>FAD</name>
        <dbReference type="ChEBI" id="CHEBI:57692"/>
    </ligand>
</feature>
<proteinExistence type="inferred from homology"/>
<evidence type="ECO:0000313" key="9">
    <source>
        <dbReference type="Proteomes" id="UP000005583"/>
    </source>
</evidence>
<dbReference type="PANTHER" id="PTHR48105">
    <property type="entry name" value="THIOREDOXIN REDUCTASE 1-RELATED-RELATED"/>
    <property type="match status" value="1"/>
</dbReference>
<evidence type="ECO:0000256" key="4">
    <source>
        <dbReference type="ARBA" id="ARBA00022857"/>
    </source>
</evidence>
<evidence type="ECO:0000256" key="6">
    <source>
        <dbReference type="HAMAP-Rule" id="MF_01685"/>
    </source>
</evidence>
<dbReference type="GO" id="GO:0004324">
    <property type="term" value="F:ferredoxin-NADP+ reductase activity"/>
    <property type="evidence" value="ECO:0007669"/>
    <property type="project" value="UniProtKB-UniRule"/>
</dbReference>
<keyword evidence="5 6" id="KW-0560">Oxidoreductase</keyword>